<keyword evidence="4" id="KW-0862">Zinc</keyword>
<evidence type="ECO:0000256" key="4">
    <source>
        <dbReference type="PROSITE-ProRule" id="PRU00094"/>
    </source>
</evidence>
<dbReference type="GO" id="GO:0008270">
    <property type="term" value="F:zinc ion binding"/>
    <property type="evidence" value="ECO:0007669"/>
    <property type="project" value="UniProtKB-KW"/>
</dbReference>
<evidence type="ECO:0000313" key="8">
    <source>
        <dbReference type="EMBL" id="KKZ66437.1"/>
    </source>
</evidence>
<dbReference type="OrthoDB" id="447251at2759"/>
<dbReference type="InterPro" id="IPR013655">
    <property type="entry name" value="PAS_fold_3"/>
</dbReference>
<dbReference type="FunFam" id="3.30.50.10:FF:000065">
    <property type="entry name" value="GATA transcription factor LreA"/>
    <property type="match status" value="1"/>
</dbReference>
<evidence type="ECO:0008006" key="10">
    <source>
        <dbReference type="Google" id="ProtNLM"/>
    </source>
</evidence>
<evidence type="ECO:0000256" key="5">
    <source>
        <dbReference type="SAM" id="MobiDB-lite"/>
    </source>
</evidence>
<comment type="caution">
    <text evidence="8">The sequence shown here is derived from an EMBL/GenBank/DDBJ whole genome shotgun (WGS) entry which is preliminary data.</text>
</comment>
<dbReference type="PANTHER" id="PTHR47429:SF7">
    <property type="entry name" value="GATA-FACTOR"/>
    <property type="match status" value="1"/>
</dbReference>
<dbReference type="GO" id="GO:0005634">
    <property type="term" value="C:nucleus"/>
    <property type="evidence" value="ECO:0007669"/>
    <property type="project" value="TreeGrafter"/>
</dbReference>
<dbReference type="GO" id="GO:0043565">
    <property type="term" value="F:sequence-specific DNA binding"/>
    <property type="evidence" value="ECO:0007669"/>
    <property type="project" value="InterPro"/>
</dbReference>
<evidence type="ECO:0000259" key="6">
    <source>
        <dbReference type="PROSITE" id="PS50112"/>
    </source>
</evidence>
<dbReference type="SMART" id="SM00401">
    <property type="entry name" value="ZnF_GATA"/>
    <property type="match status" value="1"/>
</dbReference>
<dbReference type="InterPro" id="IPR035965">
    <property type="entry name" value="PAS-like_dom_sf"/>
</dbReference>
<dbReference type="InterPro" id="IPR000014">
    <property type="entry name" value="PAS"/>
</dbReference>
<dbReference type="SUPFAM" id="SSF55785">
    <property type="entry name" value="PYP-like sensor domain (PAS domain)"/>
    <property type="match status" value="3"/>
</dbReference>
<reference evidence="9" key="1">
    <citation type="journal article" date="2015" name="PLoS Genet.">
        <title>The dynamic genome and transcriptome of the human fungal pathogen Blastomyces and close relative Emmonsia.</title>
        <authorList>
            <person name="Munoz J.F."/>
            <person name="Gauthier G.M."/>
            <person name="Desjardins C.A."/>
            <person name="Gallo J.E."/>
            <person name="Holder J."/>
            <person name="Sullivan T.D."/>
            <person name="Marty A.J."/>
            <person name="Carmen J.C."/>
            <person name="Chen Z."/>
            <person name="Ding L."/>
            <person name="Gujja S."/>
            <person name="Magrini V."/>
            <person name="Misas E."/>
            <person name="Mitreva M."/>
            <person name="Priest M."/>
            <person name="Saif S."/>
            <person name="Whiston E.A."/>
            <person name="Young S."/>
            <person name="Zeng Q."/>
            <person name="Goldman W.E."/>
            <person name="Mardis E.R."/>
            <person name="Taylor J.W."/>
            <person name="McEwen J.G."/>
            <person name="Clay O.K."/>
            <person name="Klein B.S."/>
            <person name="Cuomo C.A."/>
        </authorList>
    </citation>
    <scope>NUCLEOTIDE SEQUENCE [LARGE SCALE GENOMIC DNA]</scope>
    <source>
        <strain evidence="9">UAMH 3008</strain>
    </source>
</reference>
<keyword evidence="4" id="KW-0479">Metal-binding</keyword>
<dbReference type="Proteomes" id="UP000034164">
    <property type="component" value="Unassembled WGS sequence"/>
</dbReference>
<name>A0A0G2I757_9EURO</name>
<keyword evidence="4" id="KW-0863">Zinc-finger</keyword>
<feature type="region of interest" description="Disordered" evidence="5">
    <location>
        <begin position="808"/>
        <end position="839"/>
    </location>
</feature>
<proteinExistence type="predicted"/>
<dbReference type="SMART" id="SM00091">
    <property type="entry name" value="PAS"/>
    <property type="match status" value="3"/>
</dbReference>
<keyword evidence="2" id="KW-0288">FMN</keyword>
<dbReference type="EMBL" id="LCZI01000487">
    <property type="protein sequence ID" value="KKZ66437.1"/>
    <property type="molecule type" value="Genomic_DNA"/>
</dbReference>
<dbReference type="PANTHER" id="PTHR47429">
    <property type="entry name" value="PROTEIN TWIN LOV 1"/>
    <property type="match status" value="1"/>
</dbReference>
<dbReference type="PROSITE" id="PS50114">
    <property type="entry name" value="GATA_ZN_FINGER_2"/>
    <property type="match status" value="1"/>
</dbReference>
<dbReference type="InterPro" id="IPR000679">
    <property type="entry name" value="Znf_GATA"/>
</dbReference>
<dbReference type="PROSITE" id="PS00344">
    <property type="entry name" value="GATA_ZN_FINGER_1"/>
    <property type="match status" value="1"/>
</dbReference>
<keyword evidence="3" id="KW-0157">Chromophore</keyword>
<sequence>MLPHIGVGVGVMDQSLHSNAPDLTRNWNFQRVQPVEDGDVIESKSQDLHREKSIQSLNYEMPRNMTLEIAASAPLEYGDFVPMQLECFQVPMGDSTVHMDTSHTSANALGGLHLSGSLEFYNVSPTFYPPTNAMSTAPGITPLLEGRRNYLGYSNAVAHSFNDPSSSRFLGMSEFATGRFPAIKPGHDRLSDPKSLIETSQQRGLRRCRNFQRNRPPYGSQRLLQPDPRKPVRGSQPQYYYPYEHQARARQSSIGFRASEPMSQPDMSPYQYPNWISRSNIENDFNNPRGDILPDLKICPDIGINIKDKDGPNVVPATLSDHVAYQYSTRDPAGELNAIDVLNCITTRPNPEINLGAIDMSCAFVICRITARDYPIVYVSSAFRRLTGYSHEETVGRDCRFLQQPTGAVEPGLNRRTSDDKTIHHLKLKINARSEVQECLVNYRKGGQPFLNLLSVIPIRWLSDEYNFSVGFQVDLVDSPQAVTGKNGGSYLVNYRRVELVPNIYDPGGTSSVPNEYLIFEHQNCGNSNTDKFRDQCPVSFGTSWNKVLLGSSEFLFHIVSTTGVFLYVTPSISTILEYEPKELNGSTISSICHPSDVVTVIRGLRDSEPGSAVNLLYRIRRKISGYAWFESLGSVYIEPTHKQKYIALLGKLLVVFAMSRDTLTENGGINEGEIWAKISPSGILLFVSSSASAFLDRRSEDLVGESVQNLLSGESRAGFENALGIAGSGKRVACKHELQHRRGHLLQVQSTIYPGEKANEASKPMFLILQIRLLKLGRTIFGFQANMATTRTWKKNISNITMRQPIASDTYPRPRPDFTDHSFGDQNIRSSSSSSRYNRQNTTIHPVLKPDPTNIATYNRHTLDPFLPSRQQEQEKAEKENKENCNIFEELNPTRATNWQTELNHLKKRNRMLVEELQYLTTLKKKRKRKRDVEMPEKDCSQCHTKTTPEWRRGPSGNRDLCNSCGLRWAKQVSTDFLSMWLAGI</sequence>
<dbReference type="Pfam" id="PF13426">
    <property type="entry name" value="PAS_9"/>
    <property type="match status" value="1"/>
</dbReference>
<dbReference type="Pfam" id="PF08447">
    <property type="entry name" value="PAS_3"/>
    <property type="match status" value="1"/>
</dbReference>
<organism evidence="8 9">
    <name type="scientific">[Emmonsia] crescens</name>
    <dbReference type="NCBI Taxonomy" id="73230"/>
    <lineage>
        <taxon>Eukaryota</taxon>
        <taxon>Fungi</taxon>
        <taxon>Dikarya</taxon>
        <taxon>Ascomycota</taxon>
        <taxon>Pezizomycotina</taxon>
        <taxon>Eurotiomycetes</taxon>
        <taxon>Eurotiomycetidae</taxon>
        <taxon>Onygenales</taxon>
        <taxon>Ajellomycetaceae</taxon>
        <taxon>Emergomyces</taxon>
    </lineage>
</organism>
<dbReference type="InterPro" id="IPR013088">
    <property type="entry name" value="Znf_NHR/GATA"/>
</dbReference>
<dbReference type="GO" id="GO:0006355">
    <property type="term" value="P:regulation of DNA-templated transcription"/>
    <property type="evidence" value="ECO:0007669"/>
    <property type="project" value="InterPro"/>
</dbReference>
<feature type="domain" description="GATA-type" evidence="7">
    <location>
        <begin position="935"/>
        <end position="968"/>
    </location>
</feature>
<dbReference type="Gene3D" id="3.30.450.20">
    <property type="entry name" value="PAS domain"/>
    <property type="match status" value="3"/>
</dbReference>
<dbReference type="AlphaFoldDB" id="A0A0G2I757"/>
<dbReference type="VEuPathDB" id="FungiDB:EMCG_07829"/>
<gene>
    <name evidence="8" type="ORF">EMCG_07829</name>
</gene>
<protein>
    <recommendedName>
        <fullName evidence="10">White collar 1 protein</fullName>
    </recommendedName>
</protein>
<feature type="domain" description="PAS" evidence="6">
    <location>
        <begin position="376"/>
        <end position="397"/>
    </location>
</feature>
<evidence type="ECO:0000313" key="9">
    <source>
        <dbReference type="Proteomes" id="UP000034164"/>
    </source>
</evidence>
<feature type="compositionally biased region" description="Basic and acidic residues" evidence="5">
    <location>
        <begin position="813"/>
        <end position="824"/>
    </location>
</feature>
<feature type="domain" description="PAS" evidence="6">
    <location>
        <begin position="559"/>
        <end position="612"/>
    </location>
</feature>
<evidence type="ECO:0000256" key="2">
    <source>
        <dbReference type="ARBA" id="ARBA00022643"/>
    </source>
</evidence>
<evidence type="ECO:0000256" key="1">
    <source>
        <dbReference type="ARBA" id="ARBA00022630"/>
    </source>
</evidence>
<dbReference type="PROSITE" id="PS50112">
    <property type="entry name" value="PAS"/>
    <property type="match status" value="2"/>
</dbReference>
<dbReference type="CDD" id="cd00202">
    <property type="entry name" value="ZnF_GATA"/>
    <property type="match status" value="1"/>
</dbReference>
<dbReference type="Pfam" id="PF00320">
    <property type="entry name" value="GATA"/>
    <property type="match status" value="1"/>
</dbReference>
<evidence type="ECO:0000256" key="3">
    <source>
        <dbReference type="ARBA" id="ARBA00022991"/>
    </source>
</evidence>
<accession>A0A0G2I757</accession>
<keyword evidence="1" id="KW-0285">Flavoprotein</keyword>
<dbReference type="Gene3D" id="3.30.50.10">
    <property type="entry name" value="Erythroid Transcription Factor GATA-1, subunit A"/>
    <property type="match status" value="1"/>
</dbReference>
<dbReference type="SUPFAM" id="SSF57716">
    <property type="entry name" value="Glucocorticoid receptor-like (DNA-binding domain)"/>
    <property type="match status" value="1"/>
</dbReference>
<evidence type="ECO:0000259" key="7">
    <source>
        <dbReference type="PROSITE" id="PS50114"/>
    </source>
</evidence>
<dbReference type="CDD" id="cd00130">
    <property type="entry name" value="PAS"/>
    <property type="match status" value="2"/>
</dbReference>
<feature type="region of interest" description="Disordered" evidence="5">
    <location>
        <begin position="184"/>
        <end position="236"/>
    </location>
</feature>